<dbReference type="HOGENOM" id="CLU_3309037_0_0_6"/>
<sequence length="39" mass="4470">MPITFTFTLLPPVEEKPLKHSVFILLTKRYFGGSVYVEA</sequence>
<evidence type="ECO:0000313" key="2">
    <source>
        <dbReference type="Proteomes" id="UP000007838"/>
    </source>
</evidence>
<evidence type="ECO:0000313" key="1">
    <source>
        <dbReference type="EMBL" id="AEW73814.1"/>
    </source>
</evidence>
<reference evidence="1 2" key="1">
    <citation type="journal article" date="2011" name="Stand. Genomic Sci.">
        <title>Complete genome of the onion pathogen Enterobacter cloacae EcWSU1.</title>
        <authorList>
            <person name="Humann J.L."/>
            <person name="Wildung M."/>
            <person name="Cheng C.H."/>
            <person name="Lee T."/>
            <person name="Stewart J.E."/>
            <person name="Drew J.C."/>
            <person name="Triplett E.W."/>
            <person name="Main D."/>
            <person name="Schroeder B.K."/>
        </authorList>
    </citation>
    <scope>NUCLEOTIDE SEQUENCE [LARGE SCALE GENOMIC DNA]</scope>
    <source>
        <strain evidence="1 2">EcWSU1</strain>
    </source>
</reference>
<dbReference type="Proteomes" id="UP000007838">
    <property type="component" value="Chromosome"/>
</dbReference>
<dbReference type="EMBL" id="CP002886">
    <property type="protein sequence ID" value="AEW73814.1"/>
    <property type="molecule type" value="Genomic_DNA"/>
</dbReference>
<dbReference type="AlphaFoldDB" id="G8LCZ2"/>
<gene>
    <name evidence="1" type="ORF">EcWSU1_02379</name>
</gene>
<dbReference type="KEGG" id="eec:EcWSU1_02379"/>
<protein>
    <submittedName>
        <fullName evidence="1">Uncharacterized protein</fullName>
    </submittedName>
</protein>
<name>G8LCZ2_9ENTR</name>
<organism evidence="1 2">
    <name type="scientific">Enterobacter ludwigii</name>
    <dbReference type="NCBI Taxonomy" id="299767"/>
    <lineage>
        <taxon>Bacteria</taxon>
        <taxon>Pseudomonadati</taxon>
        <taxon>Pseudomonadota</taxon>
        <taxon>Gammaproteobacteria</taxon>
        <taxon>Enterobacterales</taxon>
        <taxon>Enterobacteriaceae</taxon>
        <taxon>Enterobacter</taxon>
        <taxon>Enterobacter cloacae complex</taxon>
    </lineage>
</organism>
<accession>G8LCZ2</accession>
<proteinExistence type="predicted"/>